<organism evidence="8">
    <name type="scientific">uncultured Thiotrichaceae bacterium</name>
    <dbReference type="NCBI Taxonomy" id="298394"/>
    <lineage>
        <taxon>Bacteria</taxon>
        <taxon>Pseudomonadati</taxon>
        <taxon>Pseudomonadota</taxon>
        <taxon>Gammaproteobacteria</taxon>
        <taxon>Thiotrichales</taxon>
        <taxon>Thiotrichaceae</taxon>
        <taxon>environmental samples</taxon>
    </lineage>
</organism>
<dbReference type="PANTHER" id="PTHR10869:SF246">
    <property type="entry name" value="TRANSMEMBRANE PROLYL 4-HYDROXYLASE"/>
    <property type="match status" value="1"/>
</dbReference>
<evidence type="ECO:0000313" key="8">
    <source>
        <dbReference type="EMBL" id="CAA6822528.1"/>
    </source>
</evidence>
<keyword evidence="2" id="KW-0479">Metal-binding</keyword>
<comment type="cofactor">
    <cofactor evidence="1">
        <name>L-ascorbate</name>
        <dbReference type="ChEBI" id="CHEBI:38290"/>
    </cofactor>
</comment>
<dbReference type="AlphaFoldDB" id="A0A6S6U2V0"/>
<dbReference type="PANTHER" id="PTHR10869">
    <property type="entry name" value="PROLYL 4-HYDROXYLASE ALPHA SUBUNIT"/>
    <property type="match status" value="1"/>
</dbReference>
<evidence type="ECO:0000256" key="6">
    <source>
        <dbReference type="ARBA" id="ARBA00023004"/>
    </source>
</evidence>
<dbReference type="Gene3D" id="2.60.120.620">
    <property type="entry name" value="q2cbj1_9rhob like domain"/>
    <property type="match status" value="1"/>
</dbReference>
<evidence type="ECO:0000256" key="5">
    <source>
        <dbReference type="ARBA" id="ARBA00023002"/>
    </source>
</evidence>
<name>A0A6S6U2V0_9GAMM</name>
<reference evidence="8" key="1">
    <citation type="submission" date="2020-01" db="EMBL/GenBank/DDBJ databases">
        <authorList>
            <person name="Meier V. D."/>
            <person name="Meier V D."/>
        </authorList>
    </citation>
    <scope>NUCLEOTIDE SEQUENCE</scope>
    <source>
        <strain evidence="8">HLG_WM_MAG_09</strain>
    </source>
</reference>
<dbReference type="EMBL" id="CACVAT010000367">
    <property type="protein sequence ID" value="CAA6822528.1"/>
    <property type="molecule type" value="Genomic_DNA"/>
</dbReference>
<protein>
    <submittedName>
        <fullName evidence="8">Similar to eukaryotic Peptidyl prolyl 4-hydroxylase, alpha subunit (EC)</fullName>
        <ecNumber evidence="8">1.14.11.2</ecNumber>
    </submittedName>
</protein>
<evidence type="ECO:0000256" key="1">
    <source>
        <dbReference type="ARBA" id="ARBA00001961"/>
    </source>
</evidence>
<evidence type="ECO:0000256" key="4">
    <source>
        <dbReference type="ARBA" id="ARBA00022964"/>
    </source>
</evidence>
<keyword evidence="5 8" id="KW-0560">Oxidoreductase</keyword>
<dbReference type="EC" id="1.14.11.2" evidence="8"/>
<dbReference type="GO" id="GO:0004656">
    <property type="term" value="F:procollagen-proline 4-dioxygenase activity"/>
    <property type="evidence" value="ECO:0007669"/>
    <property type="project" value="UniProtKB-EC"/>
</dbReference>
<keyword evidence="6" id="KW-0408">Iron</keyword>
<gene>
    <name evidence="8" type="ORF">HELGO_WM16224</name>
</gene>
<dbReference type="GO" id="GO:0005506">
    <property type="term" value="F:iron ion binding"/>
    <property type="evidence" value="ECO:0007669"/>
    <property type="project" value="InterPro"/>
</dbReference>
<evidence type="ECO:0000256" key="3">
    <source>
        <dbReference type="ARBA" id="ARBA00022896"/>
    </source>
</evidence>
<feature type="domain" description="Fe2OG dioxygenase" evidence="7">
    <location>
        <begin position="130"/>
        <end position="239"/>
    </location>
</feature>
<dbReference type="PROSITE" id="PS51471">
    <property type="entry name" value="FE2OG_OXY"/>
    <property type="match status" value="1"/>
</dbReference>
<dbReference type="InterPro" id="IPR045054">
    <property type="entry name" value="P4HA-like"/>
</dbReference>
<sequence length="248" mass="28105">MDKNWQEWLNINLNKGCDPGEIIDIMLAHNFVLSEILAELSEAKLIEGKAVRAKDERVQLYCLDDFLSADECDQLIGHINPLLYPSTVTVSNGDDEFRTSRTANLSADIDPFLGAIDAKIADLLGIGLQYSEPMQAQRYDVGNEFKAHTDFFDPNSAEFELFAKDHGQRTWTFMVYLNETKQGGATRFANLDTTFYPRKGQAVIWNNLYPDGRVNPDTIHHGMPVEAGEKIIITKWFRDKPSRSVWNG</sequence>
<dbReference type="SMART" id="SM00702">
    <property type="entry name" value="P4Hc"/>
    <property type="match status" value="1"/>
</dbReference>
<dbReference type="InterPro" id="IPR044862">
    <property type="entry name" value="Pro_4_hyd_alph_FE2OG_OXY"/>
</dbReference>
<keyword evidence="3" id="KW-0847">Vitamin C</keyword>
<evidence type="ECO:0000256" key="2">
    <source>
        <dbReference type="ARBA" id="ARBA00022723"/>
    </source>
</evidence>
<evidence type="ECO:0000259" key="7">
    <source>
        <dbReference type="PROSITE" id="PS51471"/>
    </source>
</evidence>
<keyword evidence="4" id="KW-0223">Dioxygenase</keyword>
<proteinExistence type="predicted"/>
<dbReference type="Pfam" id="PF13640">
    <property type="entry name" value="2OG-FeII_Oxy_3"/>
    <property type="match status" value="1"/>
</dbReference>
<accession>A0A6S6U2V0</accession>
<dbReference type="InterPro" id="IPR005123">
    <property type="entry name" value="Oxoglu/Fe-dep_dioxygenase_dom"/>
</dbReference>
<dbReference type="InterPro" id="IPR006620">
    <property type="entry name" value="Pro_4_hyd_alph"/>
</dbReference>
<dbReference type="GO" id="GO:0031418">
    <property type="term" value="F:L-ascorbic acid binding"/>
    <property type="evidence" value="ECO:0007669"/>
    <property type="project" value="UniProtKB-KW"/>
</dbReference>